<organism evidence="2 3">
    <name type="scientific">Phaseolus coccineus</name>
    <name type="common">Scarlet runner bean</name>
    <name type="synonym">Phaseolus multiflorus</name>
    <dbReference type="NCBI Taxonomy" id="3886"/>
    <lineage>
        <taxon>Eukaryota</taxon>
        <taxon>Viridiplantae</taxon>
        <taxon>Streptophyta</taxon>
        <taxon>Embryophyta</taxon>
        <taxon>Tracheophyta</taxon>
        <taxon>Spermatophyta</taxon>
        <taxon>Magnoliopsida</taxon>
        <taxon>eudicotyledons</taxon>
        <taxon>Gunneridae</taxon>
        <taxon>Pentapetalae</taxon>
        <taxon>rosids</taxon>
        <taxon>fabids</taxon>
        <taxon>Fabales</taxon>
        <taxon>Fabaceae</taxon>
        <taxon>Papilionoideae</taxon>
        <taxon>50 kb inversion clade</taxon>
        <taxon>NPAAA clade</taxon>
        <taxon>indigoferoid/millettioid clade</taxon>
        <taxon>Phaseoleae</taxon>
        <taxon>Phaseolus</taxon>
    </lineage>
</organism>
<dbReference type="Proteomes" id="UP001374584">
    <property type="component" value="Unassembled WGS sequence"/>
</dbReference>
<protein>
    <recommendedName>
        <fullName evidence="4">MBD domain-containing protein</fullName>
    </recommendedName>
</protein>
<accession>A0AAN9RG66</accession>
<evidence type="ECO:0000313" key="3">
    <source>
        <dbReference type="Proteomes" id="UP001374584"/>
    </source>
</evidence>
<sequence length="118" mass="13347">MMESEGGKQRHGGGGGGGGGEGKRKKNQTLSEKTKETLSKIKRQCSRPRAGNEQTLCTIHDNTSPGYQWLLPGWVAEERHMLSGRVYRYYYDREGHQYRSQSEVVALWEKFGVVVIDD</sequence>
<dbReference type="AlphaFoldDB" id="A0AAN9RG66"/>
<evidence type="ECO:0000256" key="1">
    <source>
        <dbReference type="SAM" id="MobiDB-lite"/>
    </source>
</evidence>
<keyword evidence="3" id="KW-1185">Reference proteome</keyword>
<reference evidence="2 3" key="1">
    <citation type="submission" date="2024-01" db="EMBL/GenBank/DDBJ databases">
        <title>The genomes of 5 underutilized Papilionoideae crops provide insights into root nodulation and disease resistanc.</title>
        <authorList>
            <person name="Jiang F."/>
        </authorList>
    </citation>
    <scope>NUCLEOTIDE SEQUENCE [LARGE SCALE GENOMIC DNA]</scope>
    <source>
        <strain evidence="2">JINMINGXINNONG_FW02</strain>
        <tissue evidence="2">Leaves</tissue>
    </source>
</reference>
<feature type="region of interest" description="Disordered" evidence="1">
    <location>
        <begin position="1"/>
        <end position="51"/>
    </location>
</feature>
<proteinExistence type="predicted"/>
<dbReference type="EMBL" id="JAYMYR010000005">
    <property type="protein sequence ID" value="KAK7365223.1"/>
    <property type="molecule type" value="Genomic_DNA"/>
</dbReference>
<dbReference type="Gene3D" id="3.30.890.10">
    <property type="entry name" value="Methyl-cpg-binding Protein 2, Chain A"/>
    <property type="match status" value="1"/>
</dbReference>
<gene>
    <name evidence="2" type="ORF">VNO80_14111</name>
</gene>
<comment type="caution">
    <text evidence="2">The sequence shown here is derived from an EMBL/GenBank/DDBJ whole genome shotgun (WGS) entry which is preliminary data.</text>
</comment>
<evidence type="ECO:0000313" key="2">
    <source>
        <dbReference type="EMBL" id="KAK7365223.1"/>
    </source>
</evidence>
<name>A0AAN9RG66_PHACN</name>
<evidence type="ECO:0008006" key="4">
    <source>
        <dbReference type="Google" id="ProtNLM"/>
    </source>
</evidence>